<sequence>MEQNTFEIMYQALVEIATANTFFDESKKLSQIAKQALQNIGKGEETTK</sequence>
<evidence type="ECO:0008006" key="3">
    <source>
        <dbReference type="Google" id="ProtNLM"/>
    </source>
</evidence>
<organism evidence="1 2">
    <name type="scientific">Anabaena azotica FACHB-119</name>
    <dbReference type="NCBI Taxonomy" id="947527"/>
    <lineage>
        <taxon>Bacteria</taxon>
        <taxon>Bacillati</taxon>
        <taxon>Cyanobacteriota</taxon>
        <taxon>Cyanophyceae</taxon>
        <taxon>Nostocales</taxon>
        <taxon>Nostocaceae</taxon>
        <taxon>Anabaena</taxon>
        <taxon>Anabaena azotica</taxon>
    </lineage>
</organism>
<name>A0ABR8CY57_9NOST</name>
<protein>
    <recommendedName>
        <fullName evidence="3">CpcA</fullName>
    </recommendedName>
</protein>
<evidence type="ECO:0000313" key="2">
    <source>
        <dbReference type="Proteomes" id="UP000661112"/>
    </source>
</evidence>
<keyword evidence="2" id="KW-1185">Reference proteome</keyword>
<gene>
    <name evidence="1" type="ORF">H6G83_04295</name>
</gene>
<accession>A0ABR8CY57</accession>
<reference evidence="1 2" key="1">
    <citation type="journal article" date="2020" name="ISME J.">
        <title>Comparative genomics reveals insights into cyanobacterial evolution and habitat adaptation.</title>
        <authorList>
            <person name="Chen M.Y."/>
            <person name="Teng W.K."/>
            <person name="Zhao L."/>
            <person name="Hu C.X."/>
            <person name="Zhou Y.K."/>
            <person name="Han B.P."/>
            <person name="Song L.R."/>
            <person name="Shu W.S."/>
        </authorList>
    </citation>
    <scope>NUCLEOTIDE SEQUENCE [LARGE SCALE GENOMIC DNA]</scope>
    <source>
        <strain evidence="1 2">FACHB-119</strain>
    </source>
</reference>
<dbReference type="Proteomes" id="UP000661112">
    <property type="component" value="Unassembled WGS sequence"/>
</dbReference>
<comment type="caution">
    <text evidence="1">The sequence shown here is derived from an EMBL/GenBank/DDBJ whole genome shotgun (WGS) entry which is preliminary data.</text>
</comment>
<dbReference type="RefSeq" id="WP_190467475.1">
    <property type="nucleotide sequence ID" value="NZ_JACJSG010000004.1"/>
</dbReference>
<dbReference type="EMBL" id="JACJSG010000004">
    <property type="protein sequence ID" value="MBD2499845.1"/>
    <property type="molecule type" value="Genomic_DNA"/>
</dbReference>
<proteinExistence type="predicted"/>
<evidence type="ECO:0000313" key="1">
    <source>
        <dbReference type="EMBL" id="MBD2499845.1"/>
    </source>
</evidence>